<evidence type="ECO:0000313" key="1">
    <source>
        <dbReference type="EMBL" id="MBE7324195.1"/>
    </source>
</evidence>
<dbReference type="Proteomes" id="UP000756387">
    <property type="component" value="Unassembled WGS sequence"/>
</dbReference>
<comment type="caution">
    <text evidence="1">The sequence shown here is derived from an EMBL/GenBank/DDBJ whole genome shotgun (WGS) entry which is preliminary data.</text>
</comment>
<reference evidence="1 2" key="1">
    <citation type="submission" date="2020-10" db="EMBL/GenBank/DDBJ databases">
        <title>Nocardioides sp. isolated from sludge.</title>
        <authorList>
            <person name="Zhang X."/>
        </authorList>
    </citation>
    <scope>NUCLEOTIDE SEQUENCE [LARGE SCALE GENOMIC DNA]</scope>
    <source>
        <strain evidence="1 2">Y6</strain>
    </source>
</reference>
<gene>
    <name evidence="1" type="ORF">IEQ44_05980</name>
</gene>
<dbReference type="EMBL" id="JADCSA010000004">
    <property type="protein sequence ID" value="MBE7324195.1"/>
    <property type="molecule type" value="Genomic_DNA"/>
</dbReference>
<dbReference type="RefSeq" id="WP_193637519.1">
    <property type="nucleotide sequence ID" value="NZ_JADCSA010000004.1"/>
</dbReference>
<name>A0ABR9RSS1_9ACTN</name>
<evidence type="ECO:0000313" key="2">
    <source>
        <dbReference type="Proteomes" id="UP000756387"/>
    </source>
</evidence>
<protein>
    <submittedName>
        <fullName evidence="1">Uncharacterized protein</fullName>
    </submittedName>
</protein>
<organism evidence="1 2">
    <name type="scientific">Nocardioides malaquae</name>
    <dbReference type="NCBI Taxonomy" id="2773426"/>
    <lineage>
        <taxon>Bacteria</taxon>
        <taxon>Bacillati</taxon>
        <taxon>Actinomycetota</taxon>
        <taxon>Actinomycetes</taxon>
        <taxon>Propionibacteriales</taxon>
        <taxon>Nocardioidaceae</taxon>
        <taxon>Nocardioides</taxon>
    </lineage>
</organism>
<accession>A0ABR9RSS1</accession>
<keyword evidence="2" id="KW-1185">Reference proteome</keyword>
<sequence length="89" mass="9852">MTGALLTPTTSASAEPLPAPVVLQDRLNDTEWVGKKLQKVVAVKRNRTFTVALNRRLAPGTRILRVVFVPAKDSVSKPAKRQRVHVVKR</sequence>
<proteinExistence type="predicted"/>